<dbReference type="OrthoDB" id="5848339at2759"/>
<organism evidence="2 3">
    <name type="scientific">Strongylus vulgaris</name>
    <name type="common">Blood worm</name>
    <dbReference type="NCBI Taxonomy" id="40348"/>
    <lineage>
        <taxon>Eukaryota</taxon>
        <taxon>Metazoa</taxon>
        <taxon>Ecdysozoa</taxon>
        <taxon>Nematoda</taxon>
        <taxon>Chromadorea</taxon>
        <taxon>Rhabditida</taxon>
        <taxon>Rhabditina</taxon>
        <taxon>Rhabditomorpha</taxon>
        <taxon>Strongyloidea</taxon>
        <taxon>Strongylidae</taxon>
        <taxon>Strongylus</taxon>
    </lineage>
</organism>
<dbReference type="AlphaFoldDB" id="A0A3P7I9Z5"/>
<dbReference type="PANTHER" id="PTHR32170:SF4">
    <property type="entry name" value="DUF3437 DOMAIN-CONTAINING PROTEIN-RELATED"/>
    <property type="match status" value="1"/>
</dbReference>
<dbReference type="GO" id="GO:0005634">
    <property type="term" value="C:nucleus"/>
    <property type="evidence" value="ECO:0007669"/>
    <property type="project" value="TreeGrafter"/>
</dbReference>
<dbReference type="InterPro" id="IPR021843">
    <property type="entry name" value="PSME4_C"/>
</dbReference>
<gene>
    <name evidence="2" type="ORF">SVUK_LOCUS4648</name>
</gene>
<evidence type="ECO:0000313" key="2">
    <source>
        <dbReference type="EMBL" id="VDM69650.1"/>
    </source>
</evidence>
<dbReference type="PANTHER" id="PTHR32170">
    <property type="entry name" value="PROTEASOME ACTIVATOR COMPLEX SUBUNIT 4"/>
    <property type="match status" value="1"/>
</dbReference>
<sequence>MNNDLKSLPKRFQLESIDVWLKRFEKKIDVLASTDNSLTSVALKENPTQRSSPSIKEIASKLLSSPPDRDNRDNSAEPQIYLRTLLEFLLQYYDDCMTCLTPGIISLFPMLIEYANEDENESNESFKDIDIRNNASSLVHEYMSSLLVNARFAESFPDVVIRTFHRTGLWRVRVSVLKYLQVLVFSNIYILERCSVPTKVIQLLFEALKDRQVEVRLEASRCLLTLIFCDYVKIDKFLQEKIDSYFKSTHRCTLHGAVLAMGAVVMAHPFSTPSYLIPMLKSLCAITSHSAELQASSNKLN</sequence>
<dbReference type="Gene3D" id="1.25.10.10">
    <property type="entry name" value="Leucine-rich Repeat Variant"/>
    <property type="match status" value="1"/>
</dbReference>
<dbReference type="Proteomes" id="UP000270094">
    <property type="component" value="Unassembled WGS sequence"/>
</dbReference>
<dbReference type="GO" id="GO:0016504">
    <property type="term" value="F:peptidase activator activity"/>
    <property type="evidence" value="ECO:0007669"/>
    <property type="project" value="InterPro"/>
</dbReference>
<dbReference type="Pfam" id="PF11919">
    <property type="entry name" value="PSME4_C"/>
    <property type="match status" value="1"/>
</dbReference>
<dbReference type="SUPFAM" id="SSF48371">
    <property type="entry name" value="ARM repeat"/>
    <property type="match status" value="1"/>
</dbReference>
<dbReference type="InterPro" id="IPR016024">
    <property type="entry name" value="ARM-type_fold"/>
</dbReference>
<dbReference type="GO" id="GO:0005829">
    <property type="term" value="C:cytosol"/>
    <property type="evidence" value="ECO:0007669"/>
    <property type="project" value="TreeGrafter"/>
</dbReference>
<accession>A0A3P7I9Z5</accession>
<proteinExistence type="predicted"/>
<name>A0A3P7I9Z5_STRVU</name>
<dbReference type="GO" id="GO:0010499">
    <property type="term" value="P:proteasomal ubiquitin-independent protein catabolic process"/>
    <property type="evidence" value="ECO:0007669"/>
    <property type="project" value="TreeGrafter"/>
</dbReference>
<keyword evidence="3" id="KW-1185">Reference proteome</keyword>
<dbReference type="GO" id="GO:0070628">
    <property type="term" value="F:proteasome binding"/>
    <property type="evidence" value="ECO:0007669"/>
    <property type="project" value="InterPro"/>
</dbReference>
<evidence type="ECO:0000259" key="1">
    <source>
        <dbReference type="Pfam" id="PF11919"/>
    </source>
</evidence>
<dbReference type="InterPro" id="IPR011989">
    <property type="entry name" value="ARM-like"/>
</dbReference>
<evidence type="ECO:0000313" key="3">
    <source>
        <dbReference type="Proteomes" id="UP000270094"/>
    </source>
</evidence>
<feature type="domain" description="Proteasome activator complex subunit 4 C-terminal" evidence="1">
    <location>
        <begin position="253"/>
        <end position="293"/>
    </location>
</feature>
<protein>
    <recommendedName>
        <fullName evidence="1">Proteasome activator complex subunit 4 C-terminal domain-containing protein</fullName>
    </recommendedName>
</protein>
<dbReference type="EMBL" id="UYYB01012991">
    <property type="protein sequence ID" value="VDM69650.1"/>
    <property type="molecule type" value="Genomic_DNA"/>
</dbReference>
<reference evidence="2 3" key="1">
    <citation type="submission" date="2018-11" db="EMBL/GenBank/DDBJ databases">
        <authorList>
            <consortium name="Pathogen Informatics"/>
        </authorList>
    </citation>
    <scope>NUCLEOTIDE SEQUENCE [LARGE SCALE GENOMIC DNA]</scope>
</reference>
<dbReference type="InterPro" id="IPR035309">
    <property type="entry name" value="PSME4"/>
</dbReference>